<dbReference type="RefSeq" id="WP_193866876.1">
    <property type="nucleotide sequence ID" value="NZ_JADEYR010000022.1"/>
</dbReference>
<dbReference type="Pfam" id="PF02416">
    <property type="entry name" value="TatA_B_E"/>
    <property type="match status" value="1"/>
</dbReference>
<evidence type="ECO:0000313" key="11">
    <source>
        <dbReference type="Proteomes" id="UP000644727"/>
    </source>
</evidence>
<name>A0ABR9W3W6_9MICO</name>
<keyword evidence="7 9" id="KW-0472">Membrane</keyword>
<organism evidence="10 11">
    <name type="scientific">Brachybacterium epidermidis</name>
    <dbReference type="NCBI Taxonomy" id="2781983"/>
    <lineage>
        <taxon>Bacteria</taxon>
        <taxon>Bacillati</taxon>
        <taxon>Actinomycetota</taxon>
        <taxon>Actinomycetes</taxon>
        <taxon>Micrococcales</taxon>
        <taxon>Dermabacteraceae</taxon>
        <taxon>Brachybacterium</taxon>
    </lineage>
</organism>
<dbReference type="EMBL" id="JADEYR010000022">
    <property type="protein sequence ID" value="MBE9405143.1"/>
    <property type="molecule type" value="Genomic_DNA"/>
</dbReference>
<dbReference type="Proteomes" id="UP000644727">
    <property type="component" value="Unassembled WGS sequence"/>
</dbReference>
<gene>
    <name evidence="10" type="ORF">IOE58_13480</name>
</gene>
<keyword evidence="4" id="KW-0653">Protein transport</keyword>
<evidence type="ECO:0000256" key="3">
    <source>
        <dbReference type="ARBA" id="ARBA00022692"/>
    </source>
</evidence>
<feature type="transmembrane region" description="Helical" evidence="9">
    <location>
        <begin position="6"/>
        <end position="23"/>
    </location>
</feature>
<evidence type="ECO:0000313" key="10">
    <source>
        <dbReference type="EMBL" id="MBE9405143.1"/>
    </source>
</evidence>
<keyword evidence="11" id="KW-1185">Reference proteome</keyword>
<sequence length="140" mass="15602">MSFLGLSGWEPLVLLLIFLIIIGPQRLPEYTRNIVRWVRDVRRWVEDSRATVEDEMGIAIDDLRKYDPRQYDPRRIIREAWGDTDIEDILPSKEAMSVAGGATAGAAVSRSSSRSSKGGGSKKATKNEGPKRAPFDPEAT</sequence>
<accession>A0ABR9W3W6</accession>
<dbReference type="InterPro" id="IPR003369">
    <property type="entry name" value="TatA/B/E"/>
</dbReference>
<feature type="compositionally biased region" description="Low complexity" evidence="8">
    <location>
        <begin position="101"/>
        <end position="116"/>
    </location>
</feature>
<keyword evidence="3 9" id="KW-0812">Transmembrane</keyword>
<protein>
    <submittedName>
        <fullName evidence="10">Twin-arginine translocase TatA/TatE family subunit</fullName>
    </submittedName>
</protein>
<dbReference type="Gene3D" id="1.20.5.3310">
    <property type="match status" value="1"/>
</dbReference>
<evidence type="ECO:0000256" key="5">
    <source>
        <dbReference type="ARBA" id="ARBA00022989"/>
    </source>
</evidence>
<keyword evidence="6" id="KW-0811">Translocation</keyword>
<keyword evidence="5 9" id="KW-1133">Transmembrane helix</keyword>
<evidence type="ECO:0000256" key="8">
    <source>
        <dbReference type="SAM" id="MobiDB-lite"/>
    </source>
</evidence>
<evidence type="ECO:0000256" key="7">
    <source>
        <dbReference type="ARBA" id="ARBA00023136"/>
    </source>
</evidence>
<reference evidence="10 11" key="1">
    <citation type="submission" date="2020-10" db="EMBL/GenBank/DDBJ databases">
        <title>Draft genome and description of Brachybacterium epidermidis sp nov.</title>
        <authorList>
            <person name="Boxberger M."/>
            <person name="La Scola B."/>
        </authorList>
    </citation>
    <scope>NUCLEOTIDE SEQUENCE [LARGE SCALE GENOMIC DNA]</scope>
    <source>
        <strain evidence="10 11">Marseille-Q2903</strain>
    </source>
</reference>
<evidence type="ECO:0000256" key="4">
    <source>
        <dbReference type="ARBA" id="ARBA00022927"/>
    </source>
</evidence>
<feature type="region of interest" description="Disordered" evidence="8">
    <location>
        <begin position="101"/>
        <end position="140"/>
    </location>
</feature>
<evidence type="ECO:0000256" key="9">
    <source>
        <dbReference type="SAM" id="Phobius"/>
    </source>
</evidence>
<feature type="compositionally biased region" description="Basic and acidic residues" evidence="8">
    <location>
        <begin position="125"/>
        <end position="140"/>
    </location>
</feature>
<comment type="subcellular location">
    <subcellularLocation>
        <location evidence="1">Membrane</location>
        <topology evidence="1">Single-pass membrane protein</topology>
    </subcellularLocation>
</comment>
<evidence type="ECO:0000256" key="6">
    <source>
        <dbReference type="ARBA" id="ARBA00023010"/>
    </source>
</evidence>
<evidence type="ECO:0000256" key="1">
    <source>
        <dbReference type="ARBA" id="ARBA00004167"/>
    </source>
</evidence>
<evidence type="ECO:0000256" key="2">
    <source>
        <dbReference type="ARBA" id="ARBA00022448"/>
    </source>
</evidence>
<keyword evidence="2" id="KW-0813">Transport</keyword>
<dbReference type="PRINTS" id="PR01506">
    <property type="entry name" value="TATBPROTEIN"/>
</dbReference>
<proteinExistence type="predicted"/>
<comment type="caution">
    <text evidence="10">The sequence shown here is derived from an EMBL/GenBank/DDBJ whole genome shotgun (WGS) entry which is preliminary data.</text>
</comment>